<evidence type="ECO:0000313" key="2">
    <source>
        <dbReference type="EMBL" id="PMD63609.1"/>
    </source>
</evidence>
<evidence type="ECO:0000259" key="1">
    <source>
        <dbReference type="Pfam" id="PF06985"/>
    </source>
</evidence>
<dbReference type="PANTHER" id="PTHR24148">
    <property type="entry name" value="ANKYRIN REPEAT DOMAIN-CONTAINING PROTEIN 39 HOMOLOG-RELATED"/>
    <property type="match status" value="1"/>
</dbReference>
<dbReference type="Pfam" id="PF26639">
    <property type="entry name" value="Het-6_barrel"/>
    <property type="match status" value="1"/>
</dbReference>
<dbReference type="GeneID" id="36594612"/>
<proteinExistence type="predicted"/>
<organism evidence="2 3">
    <name type="scientific">Hyaloscypha bicolor E</name>
    <dbReference type="NCBI Taxonomy" id="1095630"/>
    <lineage>
        <taxon>Eukaryota</taxon>
        <taxon>Fungi</taxon>
        <taxon>Dikarya</taxon>
        <taxon>Ascomycota</taxon>
        <taxon>Pezizomycotina</taxon>
        <taxon>Leotiomycetes</taxon>
        <taxon>Helotiales</taxon>
        <taxon>Hyaloscyphaceae</taxon>
        <taxon>Hyaloscypha</taxon>
        <taxon>Hyaloscypha bicolor</taxon>
    </lineage>
</organism>
<protein>
    <recommendedName>
        <fullName evidence="1">Heterokaryon incompatibility domain-containing protein</fullName>
    </recommendedName>
</protein>
<feature type="domain" description="Heterokaryon incompatibility" evidence="1">
    <location>
        <begin position="77"/>
        <end position="256"/>
    </location>
</feature>
<dbReference type="RefSeq" id="XP_024740513.1">
    <property type="nucleotide sequence ID" value="XM_024886535.1"/>
</dbReference>
<dbReference type="Proteomes" id="UP000235371">
    <property type="component" value="Unassembled WGS sequence"/>
</dbReference>
<sequence length="967" mass="110246">MASTHLPANPIAVVDRDDDGRAFEDDLELSLVPVYRYEPLPQKNSIRLLQLKPGEGQNPLECNISTHDLDAPTLPSYYAVSYTWGSSIYDCLVIASRRIPPDDELHSRYSVRHPLWCEKRRFLISTNLRNALRRFRDLLNPITLWIDAICINQEDIHERASQVLLMKTIYYNAQYVWLWLGEQLDGSSSALELLSQLARKGESAQFNEDSLPSMDDFEDADVCEELGIPDRYSPHWKSVVKLFDRPVFQRIWIIQEVVAARETLVFCGSAEPTTLADIFWGAFFLRRSGLGSLIDSEHGSGKNRMHYLLALCEYQHKWTLHSPDLRWSLISTTRRCQASDPRDKIFAVIGLFRDFGREFSLSETASESDITNGIDIPSRNIDQEAIRSLWTSPNPKMRELHRLISDLLDLDAVVLTAILKKGKINDSDLQQYRESRGVMALNIFGSLVHQVVLTREWKQVAIFYTRLLYILTIFADSWGDLFLETRTDGRVSELDLYRDFFEKICLPASLDNPIINDKLAEIVGDSKLTVTICKYLTASRMLFNSMIALPLPWSIYGLTAPDYSKTVEEVYMEFTLCCIKEDKNMDMLSMVEDRSMREFHKLPSWVPDYSVDLYYHLLRDTIDGVDYAASSSTSSDFRWSSDVPQLLHVNGHQIDHICDITSVESASLLRSTQPSEWKSFVANSGSTYLNDEPIDDVLWLTLIGGCLDEKKCNAMRESFDAFTIVGGVLEEGPQSPQEITDILEREPIDCEEFWQYTQNQEAFHKEIRHSRRLFWTKKGFLGVGPMSAKVGDMVCIFKGGRVPYIIRKIPHESSYFNFIGDCYIHALMDGEAMDFGDLSWNQIGLLYIRSVEFAKVGSSKKIFNGAVYYVAYVNPRQRAKANATLSTMTWVERWMSPGASILASMDDTGDKGEDKRYKILAILTSPPKQFTPLVLGFKLGRISVEVQGEVVNPNQKSGDNAEQLPQS</sequence>
<dbReference type="AlphaFoldDB" id="A0A2J6TKQ5"/>
<accession>A0A2J6TKQ5</accession>
<dbReference type="EMBL" id="KZ613780">
    <property type="protein sequence ID" value="PMD63609.1"/>
    <property type="molecule type" value="Genomic_DNA"/>
</dbReference>
<evidence type="ECO:0000313" key="3">
    <source>
        <dbReference type="Proteomes" id="UP000235371"/>
    </source>
</evidence>
<dbReference type="PANTHER" id="PTHR24148:SF64">
    <property type="entry name" value="HETEROKARYON INCOMPATIBILITY DOMAIN-CONTAINING PROTEIN"/>
    <property type="match status" value="1"/>
</dbReference>
<dbReference type="InterPro" id="IPR052895">
    <property type="entry name" value="HetReg/Transcr_Mod"/>
</dbReference>
<dbReference type="OrthoDB" id="4582161at2759"/>
<dbReference type="Pfam" id="PF06985">
    <property type="entry name" value="HET"/>
    <property type="match status" value="1"/>
</dbReference>
<keyword evidence="3" id="KW-1185">Reference proteome</keyword>
<dbReference type="InParanoid" id="A0A2J6TKQ5"/>
<gene>
    <name evidence="2" type="ORF">K444DRAFT_661051</name>
</gene>
<reference evidence="2 3" key="1">
    <citation type="submission" date="2016-04" db="EMBL/GenBank/DDBJ databases">
        <title>A degradative enzymes factory behind the ericoid mycorrhizal symbiosis.</title>
        <authorList>
            <consortium name="DOE Joint Genome Institute"/>
            <person name="Martino E."/>
            <person name="Morin E."/>
            <person name="Grelet G."/>
            <person name="Kuo A."/>
            <person name="Kohler A."/>
            <person name="Daghino S."/>
            <person name="Barry K."/>
            <person name="Choi C."/>
            <person name="Cichocki N."/>
            <person name="Clum A."/>
            <person name="Copeland A."/>
            <person name="Hainaut M."/>
            <person name="Haridas S."/>
            <person name="Labutti K."/>
            <person name="Lindquist E."/>
            <person name="Lipzen A."/>
            <person name="Khouja H.-R."/>
            <person name="Murat C."/>
            <person name="Ohm R."/>
            <person name="Olson A."/>
            <person name="Spatafora J."/>
            <person name="Veneault-Fourrey C."/>
            <person name="Henrissat B."/>
            <person name="Grigoriev I."/>
            <person name="Martin F."/>
            <person name="Perotto S."/>
        </authorList>
    </citation>
    <scope>NUCLEOTIDE SEQUENCE [LARGE SCALE GENOMIC DNA]</scope>
    <source>
        <strain evidence="2 3">E</strain>
    </source>
</reference>
<dbReference type="InterPro" id="IPR010730">
    <property type="entry name" value="HET"/>
</dbReference>
<name>A0A2J6TKQ5_9HELO</name>